<protein>
    <submittedName>
        <fullName evidence="1">Uncharacterized protein</fullName>
    </submittedName>
</protein>
<proteinExistence type="predicted"/>
<organism evidence="1 2">
    <name type="scientific">Arcobacter arenosus</name>
    <dbReference type="NCBI Taxonomy" id="2576037"/>
    <lineage>
        <taxon>Bacteria</taxon>
        <taxon>Pseudomonadati</taxon>
        <taxon>Campylobacterota</taxon>
        <taxon>Epsilonproteobacteria</taxon>
        <taxon>Campylobacterales</taxon>
        <taxon>Arcobacteraceae</taxon>
        <taxon>Arcobacter</taxon>
    </lineage>
</organism>
<comment type="caution">
    <text evidence="1">The sequence shown here is derived from an EMBL/GenBank/DDBJ whole genome shotgun (WGS) entry which is preliminary data.</text>
</comment>
<reference evidence="1 2" key="1">
    <citation type="submission" date="2019-05" db="EMBL/GenBank/DDBJ databases">
        <title>Arcobacter sp. nov., isolated from sea sediment.</title>
        <authorList>
            <person name="Kim W."/>
        </authorList>
    </citation>
    <scope>NUCLEOTIDE SEQUENCE [LARGE SCALE GENOMIC DNA]</scope>
    <source>
        <strain evidence="1 2">CAU 1517</strain>
    </source>
</reference>
<accession>A0A5R8XYE2</accession>
<evidence type="ECO:0000313" key="2">
    <source>
        <dbReference type="Proteomes" id="UP000308901"/>
    </source>
</evidence>
<sequence>MTFIEFKKCLLDAETSIPKFCKLIKVSEKNIQSYKKKDHIPNAIAVAAACFAKMHNLGIDYKIFIDQLGLVIKTKPGVGFAKKKEFEK</sequence>
<dbReference type="AlphaFoldDB" id="A0A5R8XYE2"/>
<name>A0A5R8XYE2_9BACT</name>
<evidence type="ECO:0000313" key="1">
    <source>
        <dbReference type="EMBL" id="TLP36246.1"/>
    </source>
</evidence>
<keyword evidence="2" id="KW-1185">Reference proteome</keyword>
<gene>
    <name evidence="1" type="ORF">FDK22_13335</name>
</gene>
<dbReference type="RefSeq" id="WP_138153476.1">
    <property type="nucleotide sequence ID" value="NZ_VANU01000006.1"/>
</dbReference>
<dbReference type="EMBL" id="VANU01000006">
    <property type="protein sequence ID" value="TLP36246.1"/>
    <property type="molecule type" value="Genomic_DNA"/>
</dbReference>
<dbReference type="Proteomes" id="UP000308901">
    <property type="component" value="Unassembled WGS sequence"/>
</dbReference>
<dbReference type="OrthoDB" id="5334902at2"/>